<protein>
    <recommendedName>
        <fullName evidence="8">Inositol-1-monophosphatase</fullName>
        <ecNumber evidence="8">3.1.3.25</ecNumber>
    </recommendedName>
</protein>
<keyword evidence="10" id="KW-1185">Reference proteome</keyword>
<feature type="binding site" evidence="7">
    <location>
        <position position="223"/>
    </location>
    <ligand>
        <name>Mg(2+)</name>
        <dbReference type="ChEBI" id="CHEBI:18420"/>
        <label>1</label>
        <note>catalytic</note>
    </ligand>
</feature>
<dbReference type="EC" id="3.1.3.25" evidence="8"/>
<evidence type="ECO:0000256" key="5">
    <source>
        <dbReference type="ARBA" id="ARBA00022801"/>
    </source>
</evidence>
<dbReference type="GO" id="GO:0008934">
    <property type="term" value="F:inositol monophosphate 1-phosphatase activity"/>
    <property type="evidence" value="ECO:0007669"/>
    <property type="project" value="InterPro"/>
</dbReference>
<dbReference type="PROSITE" id="PS00629">
    <property type="entry name" value="IMP_1"/>
    <property type="match status" value="1"/>
</dbReference>
<evidence type="ECO:0000256" key="4">
    <source>
        <dbReference type="ARBA" id="ARBA00022723"/>
    </source>
</evidence>
<keyword evidence="6 7" id="KW-0460">Magnesium</keyword>
<keyword evidence="4 7" id="KW-0479">Metal-binding</keyword>
<dbReference type="PANTHER" id="PTHR20854:SF4">
    <property type="entry name" value="INOSITOL-1-MONOPHOSPHATASE-RELATED"/>
    <property type="match status" value="1"/>
</dbReference>
<proteinExistence type="inferred from homology"/>
<evidence type="ECO:0000313" key="10">
    <source>
        <dbReference type="Proteomes" id="UP000244081"/>
    </source>
</evidence>
<reference evidence="9 10" key="1">
    <citation type="submission" date="2018-04" db="EMBL/GenBank/DDBJ databases">
        <title>Genomic Encyclopedia of Archaeal and Bacterial Type Strains, Phase II (KMG-II): from individual species to whole genera.</title>
        <authorList>
            <person name="Goeker M."/>
        </authorList>
    </citation>
    <scope>NUCLEOTIDE SEQUENCE [LARGE SCALE GENOMIC DNA]</scope>
    <source>
        <strain evidence="9 10">DSM 23382</strain>
    </source>
</reference>
<sequence length="277" mass="29730">MNERPALSPELNRDEIEARAQFCRGLLASAGSIAMEGFRQMEAGAPIEIKGPQDFITEYDARVETHIREHLAEAFPGDGFLGEETGAQFAPRLWVVDPIDGTANFARAIPHFAVSIAFVENNRILFGGLHNPALDETYFAQVGKGACRNGRPIRAAATKQLDRASVELGWSSRIDNTVYLDRLARLLDLGTNVRRASSGALAIAYVADGRSDAYAELHINAWDCLAGLLLAREAGAIANDYLAGEGLYTGNPILVAAPGIADAVSRATSIPLASPLR</sequence>
<evidence type="ECO:0000256" key="3">
    <source>
        <dbReference type="ARBA" id="ARBA00009759"/>
    </source>
</evidence>
<dbReference type="SUPFAM" id="SSF56655">
    <property type="entry name" value="Carbohydrate phosphatase"/>
    <property type="match status" value="1"/>
</dbReference>
<evidence type="ECO:0000256" key="1">
    <source>
        <dbReference type="ARBA" id="ARBA00001033"/>
    </source>
</evidence>
<dbReference type="EMBL" id="QAYG01000004">
    <property type="protein sequence ID" value="PTW60536.1"/>
    <property type="molecule type" value="Genomic_DNA"/>
</dbReference>
<feature type="binding site" evidence="7">
    <location>
        <position position="97"/>
    </location>
    <ligand>
        <name>Mg(2+)</name>
        <dbReference type="ChEBI" id="CHEBI:18420"/>
        <label>1</label>
        <note>catalytic</note>
    </ligand>
</feature>
<dbReference type="GO" id="GO:0046872">
    <property type="term" value="F:metal ion binding"/>
    <property type="evidence" value="ECO:0007669"/>
    <property type="project" value="UniProtKB-KW"/>
</dbReference>
<gene>
    <name evidence="9" type="ORF">C8N35_104161</name>
</gene>
<dbReference type="AlphaFoldDB" id="A0A2T5V9V4"/>
<organism evidence="9 10">
    <name type="scientific">Breoghania corrubedonensis</name>
    <dbReference type="NCBI Taxonomy" id="665038"/>
    <lineage>
        <taxon>Bacteria</taxon>
        <taxon>Pseudomonadati</taxon>
        <taxon>Pseudomonadota</taxon>
        <taxon>Alphaproteobacteria</taxon>
        <taxon>Hyphomicrobiales</taxon>
        <taxon>Stappiaceae</taxon>
        <taxon>Breoghania</taxon>
    </lineage>
</organism>
<dbReference type="CDD" id="cd01639">
    <property type="entry name" value="IMPase"/>
    <property type="match status" value="1"/>
</dbReference>
<dbReference type="Gene3D" id="3.30.540.10">
    <property type="entry name" value="Fructose-1,6-Bisphosphatase, subunit A, domain 1"/>
    <property type="match status" value="1"/>
</dbReference>
<dbReference type="InterPro" id="IPR033942">
    <property type="entry name" value="IMPase"/>
</dbReference>
<feature type="binding site" evidence="7">
    <location>
        <position position="83"/>
    </location>
    <ligand>
        <name>Mg(2+)</name>
        <dbReference type="ChEBI" id="CHEBI:18420"/>
        <label>1</label>
        <note>catalytic</note>
    </ligand>
</feature>
<dbReference type="GO" id="GO:0006020">
    <property type="term" value="P:inositol metabolic process"/>
    <property type="evidence" value="ECO:0007669"/>
    <property type="project" value="TreeGrafter"/>
</dbReference>
<dbReference type="RefSeq" id="WP_107990142.1">
    <property type="nucleotide sequence ID" value="NZ_QAYG01000004.1"/>
</dbReference>
<dbReference type="Gene3D" id="3.40.190.80">
    <property type="match status" value="1"/>
</dbReference>
<evidence type="ECO:0000256" key="6">
    <source>
        <dbReference type="ARBA" id="ARBA00022842"/>
    </source>
</evidence>
<evidence type="ECO:0000313" key="9">
    <source>
        <dbReference type="EMBL" id="PTW60536.1"/>
    </source>
</evidence>
<dbReference type="PRINTS" id="PR00377">
    <property type="entry name" value="IMPHPHTASES"/>
</dbReference>
<dbReference type="PANTHER" id="PTHR20854">
    <property type="entry name" value="INOSITOL MONOPHOSPHATASE"/>
    <property type="match status" value="1"/>
</dbReference>
<dbReference type="GO" id="GO:0007165">
    <property type="term" value="P:signal transduction"/>
    <property type="evidence" value="ECO:0007669"/>
    <property type="project" value="TreeGrafter"/>
</dbReference>
<comment type="catalytic activity">
    <reaction evidence="1 8">
        <text>a myo-inositol phosphate + H2O = myo-inositol + phosphate</text>
        <dbReference type="Rhea" id="RHEA:24056"/>
        <dbReference type="ChEBI" id="CHEBI:15377"/>
        <dbReference type="ChEBI" id="CHEBI:17268"/>
        <dbReference type="ChEBI" id="CHEBI:43474"/>
        <dbReference type="ChEBI" id="CHEBI:84139"/>
        <dbReference type="EC" id="3.1.3.25"/>
    </reaction>
</comment>
<accession>A0A2T5V9V4</accession>
<feature type="binding site" evidence="7">
    <location>
        <position position="100"/>
    </location>
    <ligand>
        <name>Mg(2+)</name>
        <dbReference type="ChEBI" id="CHEBI:18420"/>
        <label>1</label>
        <note>catalytic</note>
    </ligand>
</feature>
<evidence type="ECO:0000256" key="7">
    <source>
        <dbReference type="PIRSR" id="PIRSR600760-2"/>
    </source>
</evidence>
<comment type="cofactor">
    <cofactor evidence="2 7 8">
        <name>Mg(2+)</name>
        <dbReference type="ChEBI" id="CHEBI:18420"/>
    </cofactor>
</comment>
<dbReference type="OrthoDB" id="9785695at2"/>
<dbReference type="InterPro" id="IPR020583">
    <property type="entry name" value="Inositol_monoP_metal-BS"/>
</dbReference>
<dbReference type="Proteomes" id="UP000244081">
    <property type="component" value="Unassembled WGS sequence"/>
</dbReference>
<dbReference type="Pfam" id="PF00459">
    <property type="entry name" value="Inositol_P"/>
    <property type="match status" value="1"/>
</dbReference>
<dbReference type="InterPro" id="IPR000760">
    <property type="entry name" value="Inositol_monophosphatase-like"/>
</dbReference>
<comment type="caution">
    <text evidence="9">The sequence shown here is derived from an EMBL/GenBank/DDBJ whole genome shotgun (WGS) entry which is preliminary data.</text>
</comment>
<evidence type="ECO:0000256" key="8">
    <source>
        <dbReference type="RuleBase" id="RU364068"/>
    </source>
</evidence>
<keyword evidence="5 8" id="KW-0378">Hydrolase</keyword>
<name>A0A2T5V9V4_9HYPH</name>
<evidence type="ECO:0000256" key="2">
    <source>
        <dbReference type="ARBA" id="ARBA00001946"/>
    </source>
</evidence>
<feature type="binding site" evidence="7">
    <location>
        <position position="99"/>
    </location>
    <ligand>
        <name>Mg(2+)</name>
        <dbReference type="ChEBI" id="CHEBI:18420"/>
        <label>1</label>
        <note>catalytic</note>
    </ligand>
</feature>
<comment type="similarity">
    <text evidence="3 8">Belongs to the inositol monophosphatase superfamily.</text>
</comment>